<dbReference type="PANTHER" id="PTHR43169">
    <property type="entry name" value="EXSB FAMILY PROTEIN"/>
    <property type="match status" value="1"/>
</dbReference>
<dbReference type="InterPro" id="IPR014729">
    <property type="entry name" value="Rossmann-like_a/b/a_fold"/>
</dbReference>
<dbReference type="SUPFAM" id="SSF52402">
    <property type="entry name" value="Adenine nucleotide alpha hydrolases-like"/>
    <property type="match status" value="1"/>
</dbReference>
<keyword evidence="1" id="KW-0175">Coiled coil</keyword>
<dbReference type="InterPro" id="IPR052188">
    <property type="entry name" value="Ni-pincer_cofactor_biosynth"/>
</dbReference>
<reference evidence="2" key="1">
    <citation type="submission" date="2018-01" db="EMBL/GenBank/DDBJ databases">
        <authorList>
            <person name="Regsiter A."/>
            <person name="William W."/>
        </authorList>
    </citation>
    <scope>NUCLEOTIDE SEQUENCE</scope>
    <source>
        <strain evidence="2">TRIP AH-1</strain>
    </source>
</reference>
<dbReference type="PANTHER" id="PTHR43169:SF4">
    <property type="entry name" value="ATPASE, PP-LOOP SUPERFAMILY-RELATED"/>
    <property type="match status" value="1"/>
</dbReference>
<dbReference type="EMBL" id="OJIN01000182">
    <property type="protein sequence ID" value="SPD74976.1"/>
    <property type="molecule type" value="Genomic_DNA"/>
</dbReference>
<accession>A0A445MZS4</accession>
<organism evidence="2">
    <name type="scientific">uncultured Desulfobacterium sp</name>
    <dbReference type="NCBI Taxonomy" id="201089"/>
    <lineage>
        <taxon>Bacteria</taxon>
        <taxon>Pseudomonadati</taxon>
        <taxon>Thermodesulfobacteriota</taxon>
        <taxon>Desulfobacteria</taxon>
        <taxon>Desulfobacterales</taxon>
        <taxon>Desulfobacteriaceae</taxon>
        <taxon>Desulfobacterium</taxon>
        <taxon>environmental samples</taxon>
    </lineage>
</organism>
<name>A0A445MZS4_9BACT</name>
<evidence type="ECO:0000313" key="2">
    <source>
        <dbReference type="EMBL" id="SPD74976.1"/>
    </source>
</evidence>
<dbReference type="Gene3D" id="3.40.50.620">
    <property type="entry name" value="HUPs"/>
    <property type="match status" value="1"/>
</dbReference>
<sequence length="335" mass="37945">MQHAICKKCILPETFPGISFNDQGVCSYCQKEESILAKASEKKAEYRNNFDRIMLETKGKAPSYDVIMAYSGGKDSTYTIKLLKELYGLNILAVTFDNHFVSPGAWKNIEKVTDTLTVDHIRIRPPWPVIQKMFCLTANNDIFSRTTLLRASSICTACIGLVKSLALKAALEMSIPLVAFGWSPGQAPIQSAIMKTNPALIRQTQSALIKAFPEDLGHELRNFFLPGSYYDFYKDRFPQNIHPLAFFDYNEDRIINELAGMGWQAPKDTDTNSSNCLLNAFANQVHITRNGFHPYVWEIANMVRQGVMERQEGIEKIYTEQDSQMVKYAKDRLGL</sequence>
<dbReference type="AlphaFoldDB" id="A0A445MZS4"/>
<feature type="coiled-coil region" evidence="1">
    <location>
        <begin position="29"/>
        <end position="56"/>
    </location>
</feature>
<gene>
    <name evidence="2" type="ORF">PITCH_A400011</name>
</gene>
<proteinExistence type="predicted"/>
<evidence type="ECO:0000256" key="1">
    <source>
        <dbReference type="SAM" id="Coils"/>
    </source>
</evidence>
<protein>
    <submittedName>
        <fullName evidence="2">Uncharacterized protein</fullName>
    </submittedName>
</protein>